<feature type="compositionally biased region" description="Low complexity" evidence="1">
    <location>
        <begin position="25"/>
        <end position="46"/>
    </location>
</feature>
<feature type="transmembrane region" description="Helical" evidence="2">
    <location>
        <begin position="478"/>
        <end position="499"/>
    </location>
</feature>
<keyword evidence="2" id="KW-0472">Membrane</keyword>
<evidence type="ECO:0000313" key="4">
    <source>
        <dbReference type="Proteomes" id="UP001217044"/>
    </source>
</evidence>
<evidence type="ECO:0000256" key="2">
    <source>
        <dbReference type="SAM" id="Phobius"/>
    </source>
</evidence>
<feature type="region of interest" description="Disordered" evidence="1">
    <location>
        <begin position="1"/>
        <end position="70"/>
    </location>
</feature>
<protein>
    <recommendedName>
        <fullName evidence="5">Integral membrane protein</fullName>
    </recommendedName>
</protein>
<sequence>MSGQALPPEGGYPNVKRTLIGGTPGSLTLSGHTLHGHTQTGHTPGSDTQTDPGAVRAGSGLWGAAPSPGTLPERLREIDLTLAPERERVIDAEEIAAYLEADGLGDEVLRERYGTGGLFDAAERLYRQRGTGRALHRPAAQSVPAFPWHTLLRGPLYLLPGLSGLLVAREMGSGAGAAFAFAAAFGWGWTMLIAGVRYAEPLAVPGRALRLATLLSGVIGLIGGAVVAALSAGADALSPGVIASGAAVGGAVALSTGAAGVLLALRRTGQFAGAFASPLLAAGIVYAEPSRPGAVVALLLLAFVPLLTALNVTRAPGTLPARWATLRPHLRHAAYGWSLALTFVLLTGRLGAWTLLPLVLSTGLLEAGVWHVQERLQHAARRSLSLRALRRSGLPTLLVAAATYALVLGAWVYLAANLPIPAWAQAHPDAWTLVPTYGAATLLSAWLANHRQLPLLTGLWLLLAALLASPLIPLSSPLLAGTLLAVCAFLTALSLRTLLDPRSYR</sequence>
<keyword evidence="2" id="KW-0812">Transmembrane</keyword>
<organism evidence="3 4">
    <name type="scientific">Deinococcus aquaticus</name>
    <dbReference type="NCBI Taxonomy" id="328692"/>
    <lineage>
        <taxon>Bacteria</taxon>
        <taxon>Thermotogati</taxon>
        <taxon>Deinococcota</taxon>
        <taxon>Deinococci</taxon>
        <taxon>Deinococcales</taxon>
        <taxon>Deinococcaceae</taxon>
        <taxon>Deinococcus</taxon>
    </lineage>
</organism>
<evidence type="ECO:0000256" key="1">
    <source>
        <dbReference type="SAM" id="MobiDB-lite"/>
    </source>
</evidence>
<feature type="transmembrane region" description="Helical" evidence="2">
    <location>
        <begin position="393"/>
        <end position="414"/>
    </location>
</feature>
<keyword evidence="4" id="KW-1185">Reference proteome</keyword>
<reference evidence="3 4" key="1">
    <citation type="submission" date="2022-12" db="EMBL/GenBank/DDBJ databases">
        <title>Genome Sequence of Deinococcus aquaticus Type Strain PB314.</title>
        <authorList>
            <person name="Albert C."/>
            <person name="Hill J."/>
            <person name="Boren L."/>
            <person name="Scholz-Ng S."/>
            <person name="Fatema N."/>
            <person name="Grosso R."/>
            <person name="Soboslay E."/>
            <person name="Tuohy J."/>
        </authorList>
    </citation>
    <scope>NUCLEOTIDE SEQUENCE [LARGE SCALE GENOMIC DNA]</scope>
    <source>
        <strain evidence="3 4">PB-314</strain>
        <plasmid evidence="3 4">pDATS01</plasmid>
    </source>
</reference>
<geneLocation type="plasmid" evidence="3 4">
    <name>pDATS01</name>
</geneLocation>
<evidence type="ECO:0008006" key="5">
    <source>
        <dbReference type="Google" id="ProtNLM"/>
    </source>
</evidence>
<keyword evidence="3" id="KW-0614">Plasmid</keyword>
<accession>A0ABY7V6L9</accession>
<name>A0ABY7V6L9_9DEIO</name>
<dbReference type="Proteomes" id="UP001217044">
    <property type="component" value="Plasmid pDATS01"/>
</dbReference>
<proteinExistence type="predicted"/>
<feature type="transmembrane region" description="Helical" evidence="2">
    <location>
        <begin position="430"/>
        <end position="448"/>
    </location>
</feature>
<feature type="transmembrane region" description="Helical" evidence="2">
    <location>
        <begin position="455"/>
        <end position="472"/>
    </location>
</feature>
<feature type="transmembrane region" description="Helical" evidence="2">
    <location>
        <begin position="240"/>
        <end position="264"/>
    </location>
</feature>
<dbReference type="EMBL" id="CP115166">
    <property type="protein sequence ID" value="WDA60380.1"/>
    <property type="molecule type" value="Genomic_DNA"/>
</dbReference>
<keyword evidence="2" id="KW-1133">Transmembrane helix</keyword>
<feature type="transmembrane region" description="Helical" evidence="2">
    <location>
        <begin position="293"/>
        <end position="312"/>
    </location>
</feature>
<dbReference type="RefSeq" id="WP_273991159.1">
    <property type="nucleotide sequence ID" value="NZ_BAABQT010000008.1"/>
</dbReference>
<gene>
    <name evidence="3" type="ORF">M8445_15295</name>
</gene>
<feature type="transmembrane region" description="Helical" evidence="2">
    <location>
        <begin position="354"/>
        <end position="372"/>
    </location>
</feature>
<evidence type="ECO:0000313" key="3">
    <source>
        <dbReference type="EMBL" id="WDA60380.1"/>
    </source>
</evidence>
<feature type="transmembrane region" description="Helical" evidence="2">
    <location>
        <begin position="177"/>
        <end position="199"/>
    </location>
</feature>
<feature type="transmembrane region" description="Helical" evidence="2">
    <location>
        <begin position="211"/>
        <end position="234"/>
    </location>
</feature>